<protein>
    <submittedName>
        <fullName evidence="2">Uncharacterized protein</fullName>
    </submittedName>
</protein>
<feature type="compositionally biased region" description="Gly residues" evidence="1">
    <location>
        <begin position="147"/>
        <end position="180"/>
    </location>
</feature>
<evidence type="ECO:0000313" key="2">
    <source>
        <dbReference type="EMBL" id="RRN43878.1"/>
    </source>
</evidence>
<dbReference type="RefSeq" id="WP_125096078.1">
    <property type="nucleotide sequence ID" value="NZ_RRUE01000002.1"/>
</dbReference>
<comment type="caution">
    <text evidence="2">The sequence shown here is derived from an EMBL/GenBank/DDBJ whole genome shotgun (WGS) entry which is preliminary data.</text>
</comment>
<reference evidence="2 3" key="1">
    <citation type="submission" date="2018-11" db="EMBL/GenBank/DDBJ databases">
        <title>Genome sequencing of Lautropia sp. KCOM 2505 (= ChDC F240).</title>
        <authorList>
            <person name="Kook J.-K."/>
            <person name="Park S.-N."/>
            <person name="Lim Y.K."/>
        </authorList>
    </citation>
    <scope>NUCLEOTIDE SEQUENCE [LARGE SCALE GENOMIC DNA]</scope>
    <source>
        <strain evidence="2 3">KCOM 2505</strain>
    </source>
</reference>
<feature type="compositionally biased region" description="Low complexity" evidence="1">
    <location>
        <begin position="181"/>
        <end position="191"/>
    </location>
</feature>
<accession>A0A3R8NQZ4</accession>
<feature type="compositionally biased region" description="Low complexity" evidence="1">
    <location>
        <begin position="236"/>
        <end position="254"/>
    </location>
</feature>
<sequence length="737" mass="75216">MTSSLSPRTFRPAEHHASRMPGVLSATAVLLTLCLSACGGGGSGSSAPDSQGAGKGTTPPLSVNPGQPNQPAGNDSGNGNGTGGNQAGSNVTGNQNGTGNSTPNGNTDNTGKGGSEGSGNAPVKPGSDNADKGSQDGVQNVDTGNGHATGNGTGSGVGGHAGGGHAGDGGNAGGNTGGTDNGNAAPAPGNSGNAGQGGSGSGNFPVKPGNGNADNGGNAEGSKNPDNDTNTGAGSGSDSAGNGSAGAGSSNAGGSDAGGSGTPITPPDAQTPPAPTPPTTPPVVNKASVSDLCNPALANFTALTAGQDRGAMPDTPRPAVGVATEDPTYHSCVTRLTSNHENQSKQPLRVGDGTRLAPNAQQAFNANDSAFLLRTQNGEWHIYSPQTGNAIRKLTRIAGDAEPQWDPKDPNVLYYMNGDGEGMKLFKLTIDLSSSGTDTAEVAADFGAEIRKIWPTATHARMRGGAPSFDGNTWCLMADQKNGDNWKTLGLFTWNLKEGKLLGKLANAPASPEYVTTSPSGSHCVVQYPFSQGITAYRSNFATPYSDSVASQGLQIAQNVYMKYPDVARNSKGEDVYVGFDVFSTPHTVYTVNLTSGKSDKTTLLETGFGDNTDVGVQISGRASNKPGWILLTTFGEQDQGVHNLKGDDAKRRWFHRKLFAMNIDTKAVLSVANNHHDWTGDSSQNTTWPRPNGTVNRDFTRMLFDSNWNSMNANDVDAYLVEIPSGAVPAAAGANQ</sequence>
<feature type="compositionally biased region" description="Low complexity" evidence="1">
    <location>
        <begin position="87"/>
        <end position="110"/>
    </location>
</feature>
<organism evidence="2 3">
    <name type="scientific">Lautropia dentalis</name>
    <dbReference type="NCBI Taxonomy" id="2490857"/>
    <lineage>
        <taxon>Bacteria</taxon>
        <taxon>Pseudomonadati</taxon>
        <taxon>Pseudomonadota</taxon>
        <taxon>Betaproteobacteria</taxon>
        <taxon>Burkholderiales</taxon>
        <taxon>Burkholderiaceae</taxon>
        <taxon>Lautropia</taxon>
    </lineage>
</organism>
<evidence type="ECO:0000313" key="3">
    <source>
        <dbReference type="Proteomes" id="UP000270261"/>
    </source>
</evidence>
<dbReference type="SUPFAM" id="SSF82171">
    <property type="entry name" value="DPP6 N-terminal domain-like"/>
    <property type="match status" value="1"/>
</dbReference>
<evidence type="ECO:0000256" key="1">
    <source>
        <dbReference type="SAM" id="MobiDB-lite"/>
    </source>
</evidence>
<dbReference type="OrthoDB" id="3260213at2"/>
<gene>
    <name evidence="2" type="ORF">EHV23_10785</name>
</gene>
<name>A0A3R8NQZ4_9BURK</name>
<proteinExistence type="predicted"/>
<feature type="compositionally biased region" description="Pro residues" evidence="1">
    <location>
        <begin position="264"/>
        <end position="281"/>
    </location>
</feature>
<dbReference type="Proteomes" id="UP000270261">
    <property type="component" value="Unassembled WGS sequence"/>
</dbReference>
<keyword evidence="3" id="KW-1185">Reference proteome</keyword>
<dbReference type="EMBL" id="RRUE01000002">
    <property type="protein sequence ID" value="RRN43878.1"/>
    <property type="molecule type" value="Genomic_DNA"/>
</dbReference>
<dbReference type="AlphaFoldDB" id="A0A3R8NQZ4"/>
<feature type="compositionally biased region" description="Gly residues" evidence="1">
    <location>
        <begin position="76"/>
        <end position="86"/>
    </location>
</feature>
<feature type="compositionally biased region" description="Polar residues" evidence="1">
    <location>
        <begin position="59"/>
        <end position="71"/>
    </location>
</feature>
<feature type="compositionally biased region" description="Gly residues" evidence="1">
    <location>
        <begin position="192"/>
        <end position="201"/>
    </location>
</feature>
<feature type="region of interest" description="Disordered" evidence="1">
    <location>
        <begin position="40"/>
        <end position="287"/>
    </location>
</feature>